<reference evidence="3" key="1">
    <citation type="submission" date="2020-11" db="EMBL/GenBank/DDBJ databases">
        <title>Chlorella ohadii genome sequencing and assembly.</title>
        <authorList>
            <person name="Murik O."/>
            <person name="Treves H."/>
            <person name="Kedem I."/>
            <person name="Shotland Y."/>
            <person name="Kaplan A."/>
        </authorList>
    </citation>
    <scope>NUCLEOTIDE SEQUENCE</scope>
    <source>
        <strain evidence="3">1</strain>
    </source>
</reference>
<dbReference type="Gene3D" id="1.10.4080.10">
    <property type="entry name" value="ADP-ribosylation/Crystallin J1"/>
    <property type="match status" value="1"/>
</dbReference>
<comment type="cofactor">
    <cofactor evidence="1">
        <name>Mg(2+)</name>
        <dbReference type="ChEBI" id="CHEBI:18420"/>
    </cofactor>
    <text evidence="1">Binds 2 magnesium ions per subunit.</text>
</comment>
<accession>A0AAD5DT71</accession>
<dbReference type="SUPFAM" id="SSF101478">
    <property type="entry name" value="ADP-ribosylglycohydrolase"/>
    <property type="match status" value="1"/>
</dbReference>
<dbReference type="PANTHER" id="PTHR16222">
    <property type="entry name" value="ADP-RIBOSYLGLYCOHYDROLASE"/>
    <property type="match status" value="1"/>
</dbReference>
<feature type="compositionally biased region" description="Polar residues" evidence="2">
    <location>
        <begin position="233"/>
        <end position="245"/>
    </location>
</feature>
<feature type="region of interest" description="Disordered" evidence="2">
    <location>
        <begin position="233"/>
        <end position="261"/>
    </location>
</feature>
<evidence type="ECO:0000256" key="2">
    <source>
        <dbReference type="SAM" id="MobiDB-lite"/>
    </source>
</evidence>
<feature type="binding site" evidence="1">
    <location>
        <position position="133"/>
    </location>
    <ligand>
        <name>Mg(2+)</name>
        <dbReference type="ChEBI" id="CHEBI:18420"/>
        <label>1</label>
    </ligand>
</feature>
<dbReference type="InterPro" id="IPR036705">
    <property type="entry name" value="Ribosyl_crysJ1_sf"/>
</dbReference>
<dbReference type="Proteomes" id="UP001205105">
    <property type="component" value="Unassembled WGS sequence"/>
</dbReference>
<name>A0AAD5DT71_9CHLO</name>
<dbReference type="GO" id="GO:0046872">
    <property type="term" value="F:metal ion binding"/>
    <property type="evidence" value="ECO:0007669"/>
    <property type="project" value="UniProtKB-KW"/>
</dbReference>
<protein>
    <submittedName>
        <fullName evidence="3">Uncharacterized protein</fullName>
    </submittedName>
</protein>
<gene>
    <name evidence="3" type="ORF">COHA_002807</name>
</gene>
<dbReference type="Pfam" id="PF03747">
    <property type="entry name" value="ADP_ribosyl_GH"/>
    <property type="match status" value="1"/>
</dbReference>
<sequence length="353" mass="38390">MRATPLAIWAHRLPAQAIAAAAAADARLSHPNQATQDANAAYVIAVASLVRQPGDAAAALEAAEGWAAEHACSEVQQWLAASRDDSAMQHYQASPLIGFAKHAFQLAFYHLRQRSGFVEGLRHTLLAGGDTDTNAAIVCGMLGALHGAPAIPADLRSKVEGYEWPQQARHEPRPIYLLGGSASIAAPSPSLCIHLKQLSELRSSHDGVGSAAARELSLSSRCSCCRTGRSNIRSDAGPTSATPGDQQPDAPSRQGPAGDGLDEVRQRIRQYGLRPVEAKLLSLMRELRTRERECLTCFADAEAQGDDWRMRNWHQYWKDASDKLELLQANPRLFIWKHGSFYGIDTKSLLPFM</sequence>
<comment type="caution">
    <text evidence="3">The sequence shown here is derived from an EMBL/GenBank/DDBJ whole genome shotgun (WGS) entry which is preliminary data.</text>
</comment>
<organism evidence="3 4">
    <name type="scientific">Chlorella ohadii</name>
    <dbReference type="NCBI Taxonomy" id="2649997"/>
    <lineage>
        <taxon>Eukaryota</taxon>
        <taxon>Viridiplantae</taxon>
        <taxon>Chlorophyta</taxon>
        <taxon>core chlorophytes</taxon>
        <taxon>Trebouxiophyceae</taxon>
        <taxon>Chlorellales</taxon>
        <taxon>Chlorellaceae</taxon>
        <taxon>Chlorella clade</taxon>
        <taxon>Chlorella</taxon>
    </lineage>
</organism>
<keyword evidence="4" id="KW-1185">Reference proteome</keyword>
<evidence type="ECO:0000313" key="4">
    <source>
        <dbReference type="Proteomes" id="UP001205105"/>
    </source>
</evidence>
<evidence type="ECO:0000313" key="3">
    <source>
        <dbReference type="EMBL" id="KAI7843565.1"/>
    </source>
</evidence>
<dbReference type="InterPro" id="IPR005502">
    <property type="entry name" value="Ribosyl_crysJ1"/>
</dbReference>
<keyword evidence="1" id="KW-0479">Metal-binding</keyword>
<dbReference type="InterPro" id="IPR050792">
    <property type="entry name" value="ADP-ribosylglycohydrolase"/>
</dbReference>
<dbReference type="EMBL" id="JADXDR010000037">
    <property type="protein sequence ID" value="KAI7843565.1"/>
    <property type="molecule type" value="Genomic_DNA"/>
</dbReference>
<dbReference type="AlphaFoldDB" id="A0AAD5DT71"/>
<feature type="binding site" evidence="1">
    <location>
        <position position="132"/>
    </location>
    <ligand>
        <name>Mg(2+)</name>
        <dbReference type="ChEBI" id="CHEBI:18420"/>
        <label>1</label>
    </ligand>
</feature>
<evidence type="ECO:0000256" key="1">
    <source>
        <dbReference type="PIRSR" id="PIRSR605502-1"/>
    </source>
</evidence>
<feature type="binding site" evidence="1">
    <location>
        <position position="130"/>
    </location>
    <ligand>
        <name>Mg(2+)</name>
        <dbReference type="ChEBI" id="CHEBI:18420"/>
        <label>1</label>
    </ligand>
</feature>
<proteinExistence type="predicted"/>
<keyword evidence="1" id="KW-0460">Magnesium</keyword>
<dbReference type="PANTHER" id="PTHR16222:SF35">
    <property type="entry name" value="ADP-RIBOSYLGLYCOHYDROLASE"/>
    <property type="match status" value="1"/>
</dbReference>